<accession>A0ACC0AZX9</accession>
<comment type="caution">
    <text evidence="1">The sequence shown here is derived from an EMBL/GenBank/DDBJ whole genome shotgun (WGS) entry which is preliminary data.</text>
</comment>
<proteinExistence type="predicted"/>
<sequence length="265" mass="29720">MTEEENSTTAPRHFVLIHGACHGAWCWYKLVSLLESDGHKVTALDLCASGQNQVPLDKLHTIDDYHQPLYSYLESLPSDEKVILVGHSMDGYAVSSAMERFPTKIALAVFAAAFMIGPELSLNQIVQTSIPEADAYGDSTFTTGTANDVPETILFGPKYMAAKMYQESPHEDYILANLSTRFAKFFNDEESIQQRIVTKEKYGTVRRAYIVAGEDKGLLTNIQRWMAKNNPPDEVREIEGADHMLMFSKSHQLCSNLLQLAKKYC</sequence>
<reference evidence="2" key="1">
    <citation type="journal article" date="2023" name="Nat. Plants">
        <title>Single-cell RNA sequencing provides a high-resolution roadmap for understanding the multicellular compartmentation of specialized metabolism.</title>
        <authorList>
            <person name="Sun S."/>
            <person name="Shen X."/>
            <person name="Li Y."/>
            <person name="Li Y."/>
            <person name="Wang S."/>
            <person name="Li R."/>
            <person name="Zhang H."/>
            <person name="Shen G."/>
            <person name="Guo B."/>
            <person name="Wei J."/>
            <person name="Xu J."/>
            <person name="St-Pierre B."/>
            <person name="Chen S."/>
            <person name="Sun C."/>
        </authorList>
    </citation>
    <scope>NUCLEOTIDE SEQUENCE [LARGE SCALE GENOMIC DNA]</scope>
</reference>
<gene>
    <name evidence="1" type="ORF">M9H77_15738</name>
</gene>
<dbReference type="EMBL" id="CM044704">
    <property type="protein sequence ID" value="KAI5665885.1"/>
    <property type="molecule type" value="Genomic_DNA"/>
</dbReference>
<keyword evidence="2" id="KW-1185">Reference proteome</keyword>
<name>A0ACC0AZX9_CATRO</name>
<evidence type="ECO:0000313" key="2">
    <source>
        <dbReference type="Proteomes" id="UP001060085"/>
    </source>
</evidence>
<organism evidence="1 2">
    <name type="scientific">Catharanthus roseus</name>
    <name type="common">Madagascar periwinkle</name>
    <name type="synonym">Vinca rosea</name>
    <dbReference type="NCBI Taxonomy" id="4058"/>
    <lineage>
        <taxon>Eukaryota</taxon>
        <taxon>Viridiplantae</taxon>
        <taxon>Streptophyta</taxon>
        <taxon>Embryophyta</taxon>
        <taxon>Tracheophyta</taxon>
        <taxon>Spermatophyta</taxon>
        <taxon>Magnoliopsida</taxon>
        <taxon>eudicotyledons</taxon>
        <taxon>Gunneridae</taxon>
        <taxon>Pentapetalae</taxon>
        <taxon>asterids</taxon>
        <taxon>lamiids</taxon>
        <taxon>Gentianales</taxon>
        <taxon>Apocynaceae</taxon>
        <taxon>Rauvolfioideae</taxon>
        <taxon>Vinceae</taxon>
        <taxon>Catharanthinae</taxon>
        <taxon>Catharanthus</taxon>
    </lineage>
</organism>
<evidence type="ECO:0000313" key="1">
    <source>
        <dbReference type="EMBL" id="KAI5665885.1"/>
    </source>
</evidence>
<dbReference type="Proteomes" id="UP001060085">
    <property type="component" value="Linkage Group LG04"/>
</dbReference>
<protein>
    <submittedName>
        <fullName evidence="1">Uncharacterized protein</fullName>
    </submittedName>
</protein>